<dbReference type="Pfam" id="PF04364">
    <property type="entry name" value="DNA_pol3_chi"/>
    <property type="match status" value="1"/>
</dbReference>
<evidence type="ECO:0000313" key="2">
    <source>
        <dbReference type="Proteomes" id="UP000032305"/>
    </source>
</evidence>
<dbReference type="Proteomes" id="UP000032305">
    <property type="component" value="Unassembled WGS sequence"/>
</dbReference>
<dbReference type="GO" id="GO:0003677">
    <property type="term" value="F:DNA binding"/>
    <property type="evidence" value="ECO:0007669"/>
    <property type="project" value="InterPro"/>
</dbReference>
<dbReference type="InterPro" id="IPR007459">
    <property type="entry name" value="DNA_pol3_chi"/>
</dbReference>
<dbReference type="PANTHER" id="PTHR38767:SF1">
    <property type="entry name" value="DNA POLYMERASE III SUBUNIT CHI"/>
    <property type="match status" value="1"/>
</dbReference>
<dbReference type="PANTHER" id="PTHR38767">
    <property type="entry name" value="DNA POLYMERASE III SUBUNIT CHI"/>
    <property type="match status" value="1"/>
</dbReference>
<dbReference type="Gene3D" id="3.40.50.10110">
    <property type="entry name" value="DNA polymerase III subunit chi"/>
    <property type="match status" value="1"/>
</dbReference>
<dbReference type="eggNOG" id="COG2927">
    <property type="taxonomic scope" value="Bacteria"/>
</dbReference>
<evidence type="ECO:0000313" key="1">
    <source>
        <dbReference type="EMBL" id="GAL99346.1"/>
    </source>
</evidence>
<dbReference type="GO" id="GO:0006260">
    <property type="term" value="P:DNA replication"/>
    <property type="evidence" value="ECO:0007669"/>
    <property type="project" value="InterPro"/>
</dbReference>
<protein>
    <submittedName>
        <fullName evidence="1">DNA polymerase III chi subunit</fullName>
    </submittedName>
</protein>
<dbReference type="RefSeq" id="WP_042482356.1">
    <property type="nucleotide sequence ID" value="NZ_BBPI01000001.1"/>
</dbReference>
<sequence>MQVDFYHLTIAPLDRLLPVIAERVTAGGGRLLIVSGDADQRAALDRQLWMIPADGFLPHAQAGDGDDAAQPVLIAGEVQPTNGARHVALADGVWRDEALSFDRAFHFFDGDRIGEARAAWRALADREGVERRYWKQNDQGRWEQAA</sequence>
<comment type="caution">
    <text evidence="1">The sequence shown here is derived from an EMBL/GenBank/DDBJ whole genome shotgun (WGS) entry which is preliminary data.</text>
</comment>
<reference evidence="1 2" key="1">
    <citation type="submission" date="2014-11" db="EMBL/GenBank/DDBJ databases">
        <title>Whole genome shotgun sequence of Sphingomonas parapaucimobilis NBRC 15100.</title>
        <authorList>
            <person name="Katano-Makiyama Y."/>
            <person name="Hosoyama A."/>
            <person name="Hashimoto M."/>
            <person name="Hosoyama Y."/>
            <person name="Noguchi M."/>
            <person name="Numata M."/>
            <person name="Tsuchikane K."/>
            <person name="Hirakata S."/>
            <person name="Uohara A."/>
            <person name="Shimodaira J."/>
            <person name="Ohji S."/>
            <person name="Ichikawa N."/>
            <person name="Kimura A."/>
            <person name="Yamazoe A."/>
            <person name="Fujita N."/>
        </authorList>
    </citation>
    <scope>NUCLEOTIDE SEQUENCE [LARGE SCALE GENOMIC DNA]</scope>
    <source>
        <strain evidence="1 2">NBRC 15100</strain>
    </source>
</reference>
<accession>A0A0A1W2E0</accession>
<dbReference type="AlphaFoldDB" id="A0A0A1W2E0"/>
<name>A0A0A1W2E0_9SPHN</name>
<dbReference type="EMBL" id="BBPI01000001">
    <property type="protein sequence ID" value="GAL99346.1"/>
    <property type="molecule type" value="Genomic_DNA"/>
</dbReference>
<dbReference type="GO" id="GO:0003887">
    <property type="term" value="F:DNA-directed DNA polymerase activity"/>
    <property type="evidence" value="ECO:0007669"/>
    <property type="project" value="InterPro"/>
</dbReference>
<dbReference type="SUPFAM" id="SSF102400">
    <property type="entry name" value="DNA polymerase III chi subunit"/>
    <property type="match status" value="1"/>
</dbReference>
<organism evidence="1 2">
    <name type="scientific">Sphingomonas parapaucimobilis NBRC 15100</name>
    <dbReference type="NCBI Taxonomy" id="1219049"/>
    <lineage>
        <taxon>Bacteria</taxon>
        <taxon>Pseudomonadati</taxon>
        <taxon>Pseudomonadota</taxon>
        <taxon>Alphaproteobacteria</taxon>
        <taxon>Sphingomonadales</taxon>
        <taxon>Sphingomonadaceae</taxon>
        <taxon>Sphingomonas</taxon>
    </lineage>
</organism>
<dbReference type="InterPro" id="IPR036768">
    <property type="entry name" value="PolIII_chi_sf"/>
</dbReference>
<keyword evidence="2" id="KW-1185">Reference proteome</keyword>
<dbReference type="GO" id="GO:0032298">
    <property type="term" value="P:positive regulation of DNA-templated DNA replication initiation"/>
    <property type="evidence" value="ECO:0007669"/>
    <property type="project" value="TreeGrafter"/>
</dbReference>
<dbReference type="OrthoDB" id="9795973at2"/>
<proteinExistence type="predicted"/>
<gene>
    <name evidence="1" type="primary">holC</name>
    <name evidence="1" type="ORF">SP5_001_00450</name>
</gene>